<dbReference type="GO" id="GO:0010960">
    <property type="term" value="P:magnesium ion homeostasis"/>
    <property type="evidence" value="ECO:0007669"/>
    <property type="project" value="InterPro"/>
</dbReference>
<dbReference type="GO" id="GO:0030026">
    <property type="term" value="P:intracellular manganese ion homeostasis"/>
    <property type="evidence" value="ECO:0007669"/>
    <property type="project" value="TreeGrafter"/>
</dbReference>
<evidence type="ECO:0000256" key="3">
    <source>
        <dbReference type="SAM" id="Phobius"/>
    </source>
</evidence>
<dbReference type="Proteomes" id="UP000077671">
    <property type="component" value="Unassembled WGS sequence"/>
</dbReference>
<evidence type="ECO:0000256" key="2">
    <source>
        <dbReference type="SAM" id="MobiDB-lite"/>
    </source>
</evidence>
<feature type="compositionally biased region" description="Polar residues" evidence="2">
    <location>
        <begin position="936"/>
        <end position="947"/>
    </location>
</feature>
<feature type="region of interest" description="Disordered" evidence="2">
    <location>
        <begin position="676"/>
        <end position="703"/>
    </location>
</feature>
<proteinExistence type="predicted"/>
<dbReference type="EMBL" id="LWDD02000003">
    <property type="protein sequence ID" value="KAE8265761.1"/>
    <property type="molecule type" value="Genomic_DNA"/>
</dbReference>
<feature type="compositionally biased region" description="Polar residues" evidence="2">
    <location>
        <begin position="726"/>
        <end position="746"/>
    </location>
</feature>
<feature type="transmembrane region" description="Helical" evidence="3">
    <location>
        <begin position="286"/>
        <end position="306"/>
    </location>
</feature>
<feature type="compositionally biased region" description="Polar residues" evidence="2">
    <location>
        <begin position="978"/>
        <end position="989"/>
    </location>
</feature>
<gene>
    <name evidence="6" type="ORF">A4X03_0g63</name>
    <name evidence="5" type="ORF">JKIAZH3_G3087</name>
</gene>
<accession>A0A177VBV0</accession>
<keyword evidence="1 3" id="KW-0812">Transmembrane</keyword>
<organism evidence="6 7">
    <name type="scientific">Tilletia caries</name>
    <name type="common">wheat bunt fungus</name>
    <dbReference type="NCBI Taxonomy" id="13290"/>
    <lineage>
        <taxon>Eukaryota</taxon>
        <taxon>Fungi</taxon>
        <taxon>Dikarya</taxon>
        <taxon>Basidiomycota</taxon>
        <taxon>Ustilaginomycotina</taxon>
        <taxon>Exobasidiomycetes</taxon>
        <taxon>Tilletiales</taxon>
        <taxon>Tilletiaceae</taxon>
        <taxon>Tilletia</taxon>
    </lineage>
</organism>
<dbReference type="EMBL" id="CAJHJG010003218">
    <property type="protein sequence ID" value="CAD6927936.1"/>
    <property type="molecule type" value="Genomic_DNA"/>
</dbReference>
<sequence>MIEPPLIRKYANQNSSTHARPIGNPSSLPSFCQKAAATRTRTRRSISLAATLYALVGIFCIFALASFSANNVAHARAVPAGADSALHLPSIDPTNLASFDSSRTHSTDDKLQTVHADPLARRASDSSLTATSHDGFSPIYHSLSLRAQPEPAGANNCSCDKGEHLPISEKVAFGVLMPILVLLSGLFAGLTLGYMSLDETQLQVLAAQGTPQQRADAAKISTVTKDRHLLLTTLLIANMITNETLPVIADPLLGGGVQAVIVSTVLVIVFAELIPQSVCARYGLVIGAYMVWPTRIIIFCLYPIAWPVSRILHYLLGAHSGIVYRRAELKELVTMHAAAYGKGGDLKGDTIMIVGGALDLQEKVVKDAMTPIDKVFMLPYSAKLDYATLERVVRSGHSRIPIYQEYDVPVVSHSGTATPSKKPSLLTTFARKASMGATNSPKLGPTATDDKSTNPGPGTEFVKRKKILGSLLVKSCVLLDPEDATPLSEMVINAIPTVPGDEPLLNVLNVFQEGRSHMAIVSSRSRRTLADGVADVGSKSNMFKTAQGAASGSRMDGLGDIDEEKQLEVVNSKDEGTTVASEEKSKEALEFEESFGGPDSPIGIITLEDVLEELIGEEIWDEYDEVNGRPADFARLSPPPSPDSRGRDPEMHLALPDPRMHEKTDFHKDGAAEKAVTEVQPTVVHSEQAQQQEAALSAPGGGPAKTVLQRLGLARARSVREDTSTERSSSIPSVAAVDSSSPNLGTKASLPVGSVQHPRTKGSVPDTAPSATTSAASGALTGLGVTTTHPSSASAASSTAPSAGGVGNNNISSVRPVVVRSTTASGQTSTATALLPETLLRGRRPGAGANETEPLPPGSIVHLGGAGPLSPAIGGGAAAAAAALGARAHRFKSTPVPRPAMRARSVGPGGLGGASPSSGGGGGGGEGGLEQSVSSLNGPGEQQQQQGALFIASPAAMELEMPPLDASIASLPSGVGSGRSNADGQTKDE</sequence>
<dbReference type="InterPro" id="IPR046342">
    <property type="entry name" value="CBS_dom_sf"/>
</dbReference>
<dbReference type="InterPro" id="IPR002550">
    <property type="entry name" value="CNNM"/>
</dbReference>
<dbReference type="Proteomes" id="UP000836402">
    <property type="component" value="Unassembled WGS sequence"/>
</dbReference>
<feature type="compositionally biased region" description="Low complexity" evidence="2">
    <location>
        <begin position="686"/>
        <end position="698"/>
    </location>
</feature>
<dbReference type="Pfam" id="PF01595">
    <property type="entry name" value="CNNM"/>
    <property type="match status" value="1"/>
</dbReference>
<reference evidence="6" key="2">
    <citation type="journal article" date="2019" name="IMA Fungus">
        <title>Genome sequencing and comparison of five Tilletia species to identify candidate genes for the detection of regulated species infecting wheat.</title>
        <authorList>
            <person name="Nguyen H.D.T."/>
            <person name="Sultana T."/>
            <person name="Kesanakurti P."/>
            <person name="Hambleton S."/>
        </authorList>
    </citation>
    <scope>NUCLEOTIDE SEQUENCE</scope>
    <source>
        <strain evidence="6">DAOMC 238032</strain>
    </source>
</reference>
<keyword evidence="8" id="KW-1185">Reference proteome</keyword>
<feature type="compositionally biased region" description="Gly residues" evidence="2">
    <location>
        <begin position="907"/>
        <end position="928"/>
    </location>
</feature>
<name>A0A177VBV0_9BASI</name>
<dbReference type="InterPro" id="IPR045095">
    <property type="entry name" value="ACDP"/>
</dbReference>
<feature type="domain" description="CNNM transmembrane" evidence="4">
    <location>
        <begin position="166"/>
        <end position="350"/>
    </location>
</feature>
<feature type="transmembrane region" description="Helical" evidence="3">
    <location>
        <begin position="48"/>
        <end position="69"/>
    </location>
</feature>
<feature type="transmembrane region" description="Helical" evidence="3">
    <location>
        <begin position="255"/>
        <end position="274"/>
    </location>
</feature>
<reference evidence="6" key="1">
    <citation type="submission" date="2016-04" db="EMBL/GenBank/DDBJ databases">
        <authorList>
            <person name="Nguyen H.D."/>
            <person name="Kesanakurti P."/>
            <person name="Cullis J."/>
            <person name="Levesque C.A."/>
            <person name="Hambleton S."/>
        </authorList>
    </citation>
    <scope>NUCLEOTIDE SEQUENCE</scope>
    <source>
        <strain evidence="6">DAOMC 238032</strain>
    </source>
</reference>
<dbReference type="AlphaFoldDB" id="A0A177VBV0"/>
<feature type="region of interest" description="Disordered" evidence="2">
    <location>
        <begin position="893"/>
        <end position="989"/>
    </location>
</feature>
<dbReference type="Gene3D" id="3.10.580.10">
    <property type="entry name" value="CBS-domain"/>
    <property type="match status" value="2"/>
</dbReference>
<evidence type="ECO:0000313" key="5">
    <source>
        <dbReference type="EMBL" id="CAD6927936.1"/>
    </source>
</evidence>
<feature type="compositionally biased region" description="Low complexity" evidence="2">
    <location>
        <begin position="767"/>
        <end position="803"/>
    </location>
</feature>
<feature type="transmembrane region" description="Helical" evidence="3">
    <location>
        <begin position="229"/>
        <end position="249"/>
    </location>
</feature>
<dbReference type="SUPFAM" id="SSF54631">
    <property type="entry name" value="CBS-domain pair"/>
    <property type="match status" value="1"/>
</dbReference>
<protein>
    <recommendedName>
        <fullName evidence="4">CNNM transmembrane domain-containing protein</fullName>
    </recommendedName>
</protein>
<feature type="region of interest" description="Disordered" evidence="2">
    <location>
        <begin position="629"/>
        <end position="664"/>
    </location>
</feature>
<keyword evidence="1 3" id="KW-1133">Transmembrane helix</keyword>
<dbReference type="PROSITE" id="PS51846">
    <property type="entry name" value="CNNM"/>
    <property type="match status" value="1"/>
</dbReference>
<keyword evidence="1 3" id="KW-0472">Membrane</keyword>
<feature type="region of interest" description="Disordered" evidence="2">
    <location>
        <begin position="436"/>
        <end position="460"/>
    </location>
</feature>
<dbReference type="GO" id="GO:0005737">
    <property type="term" value="C:cytoplasm"/>
    <property type="evidence" value="ECO:0007669"/>
    <property type="project" value="TreeGrafter"/>
</dbReference>
<evidence type="ECO:0000313" key="6">
    <source>
        <dbReference type="EMBL" id="KAE8265761.1"/>
    </source>
</evidence>
<dbReference type="GO" id="GO:0016020">
    <property type="term" value="C:membrane"/>
    <property type="evidence" value="ECO:0007669"/>
    <property type="project" value="UniProtKB-UniRule"/>
</dbReference>
<dbReference type="PANTHER" id="PTHR12064">
    <property type="entry name" value="METAL TRANSPORTER CNNM"/>
    <property type="match status" value="1"/>
</dbReference>
<comment type="caution">
    <text evidence="6">The sequence shown here is derived from an EMBL/GenBank/DDBJ whole genome shotgun (WGS) entry which is preliminary data.</text>
</comment>
<evidence type="ECO:0000313" key="7">
    <source>
        <dbReference type="Proteomes" id="UP000077671"/>
    </source>
</evidence>
<feature type="region of interest" description="Disordered" evidence="2">
    <location>
        <begin position="716"/>
        <end position="811"/>
    </location>
</feature>
<evidence type="ECO:0000313" key="8">
    <source>
        <dbReference type="Proteomes" id="UP000836402"/>
    </source>
</evidence>
<evidence type="ECO:0000256" key="1">
    <source>
        <dbReference type="PROSITE-ProRule" id="PRU01193"/>
    </source>
</evidence>
<dbReference type="PANTHER" id="PTHR12064:SF90">
    <property type="entry name" value="CNNM TRANSMEMBRANE DOMAIN-CONTAINING PROTEIN"/>
    <property type="match status" value="1"/>
</dbReference>
<feature type="transmembrane region" description="Helical" evidence="3">
    <location>
        <begin position="171"/>
        <end position="195"/>
    </location>
</feature>
<evidence type="ECO:0000259" key="4">
    <source>
        <dbReference type="PROSITE" id="PS51846"/>
    </source>
</evidence>
<reference evidence="5" key="3">
    <citation type="submission" date="2020-10" db="EMBL/GenBank/DDBJ databases">
        <authorList>
            <person name="Sedaghatjoo S."/>
        </authorList>
    </citation>
    <scope>NUCLEOTIDE SEQUENCE</scope>
    <source>
        <strain evidence="5">AZH3</strain>
    </source>
</reference>